<dbReference type="FunFam" id="2.40.10.10:FF:000005">
    <property type="entry name" value="Serine protease 37"/>
    <property type="match status" value="1"/>
</dbReference>
<dbReference type="Gene3D" id="2.40.10.10">
    <property type="entry name" value="Trypsin-like serine proteases"/>
    <property type="match status" value="2"/>
</dbReference>
<evidence type="ECO:0000313" key="9">
    <source>
        <dbReference type="Ensembl" id="ENSATEP00000034880.1"/>
    </source>
</evidence>
<sequence length="296" mass="32363">MSVRCELLILILVLILGGQVHTGTIYGGHEAVPHSRPYMALVQGHKQNGEPKYCGGFLLNEDFVMTTAHCQEKSHTVTLGLHDIHNSPEKQTISVQQAFPNKNYNATSYENDIMLLKLSTKAQINKNVRPIALADRDDGNLPKRCIVSGWGKSNINTHYMSPKLMEVNVTLIDYKLCTMDNFYCSEGETGPAEGDAGGPLVCEDGKAFGVMSSSHKSHSGHPKMHRYAKIFKHQRWITSIMTDVVESSTNLGVSGSIPSSSGLLAEVSLDKTPKPHSSADLYCLAVVKPQSPKGDQ</sequence>
<evidence type="ECO:0000256" key="4">
    <source>
        <dbReference type="ARBA" id="ARBA00023157"/>
    </source>
</evidence>
<evidence type="ECO:0000256" key="5">
    <source>
        <dbReference type="ARBA" id="ARBA00036320"/>
    </source>
</evidence>
<dbReference type="EC" id="3.4.21.4" evidence="6"/>
<keyword evidence="3" id="KW-0865">Zymogen</keyword>
<comment type="catalytic activity">
    <reaction evidence="5">
        <text>Preferential cleavage: Arg-|-Xaa, Lys-|-Xaa.</text>
        <dbReference type="EC" id="3.4.21.4"/>
    </reaction>
</comment>
<evidence type="ECO:0000256" key="2">
    <source>
        <dbReference type="ARBA" id="ARBA00022729"/>
    </source>
</evidence>
<dbReference type="GO" id="GO:0004252">
    <property type="term" value="F:serine-type endopeptidase activity"/>
    <property type="evidence" value="ECO:0007669"/>
    <property type="project" value="UniProtKB-EC"/>
</dbReference>
<reference evidence="9" key="1">
    <citation type="submission" date="2021-04" db="EMBL/GenBank/DDBJ databases">
        <authorList>
            <consortium name="Wellcome Sanger Institute Data Sharing"/>
        </authorList>
    </citation>
    <scope>NUCLEOTIDE SEQUENCE [LARGE SCALE GENOMIC DNA]</scope>
</reference>
<dbReference type="AlphaFoldDB" id="A0A3Q1JNQ1"/>
<dbReference type="OMA" id="RGWIVST"/>
<protein>
    <recommendedName>
        <fullName evidence="6">trypsin</fullName>
        <ecNumber evidence="6">3.4.21.4</ecNumber>
    </recommendedName>
</protein>
<dbReference type="GO" id="GO:0006508">
    <property type="term" value="P:proteolysis"/>
    <property type="evidence" value="ECO:0007669"/>
    <property type="project" value="InterPro"/>
</dbReference>
<name>A0A3Q1JNQ1_ANATE</name>
<dbReference type="PROSITE" id="PS50240">
    <property type="entry name" value="TRYPSIN_DOM"/>
    <property type="match status" value="1"/>
</dbReference>
<dbReference type="GeneTree" id="ENSGT01030000234551"/>
<evidence type="ECO:0000256" key="6">
    <source>
        <dbReference type="ARBA" id="ARBA00038868"/>
    </source>
</evidence>
<dbReference type="PANTHER" id="PTHR24271">
    <property type="entry name" value="KALLIKREIN-RELATED"/>
    <property type="match status" value="1"/>
</dbReference>
<evidence type="ECO:0000313" key="10">
    <source>
        <dbReference type="Proteomes" id="UP000265040"/>
    </source>
</evidence>
<gene>
    <name evidence="9" type="primary">ZNF503</name>
</gene>
<dbReference type="Proteomes" id="UP000265040">
    <property type="component" value="Chromosome 4"/>
</dbReference>
<accession>A0A3Q1JNQ1</accession>
<dbReference type="InterPro" id="IPR001314">
    <property type="entry name" value="Peptidase_S1A"/>
</dbReference>
<evidence type="ECO:0000256" key="1">
    <source>
        <dbReference type="ARBA" id="ARBA00004239"/>
    </source>
</evidence>
<reference evidence="9" key="3">
    <citation type="submission" date="2025-09" db="UniProtKB">
        <authorList>
            <consortium name="Ensembl"/>
        </authorList>
    </citation>
    <scope>IDENTIFICATION</scope>
</reference>
<reference evidence="9" key="2">
    <citation type="submission" date="2025-08" db="UniProtKB">
        <authorList>
            <consortium name="Ensembl"/>
        </authorList>
    </citation>
    <scope>IDENTIFICATION</scope>
</reference>
<dbReference type="InterPro" id="IPR043504">
    <property type="entry name" value="Peptidase_S1_PA_chymotrypsin"/>
</dbReference>
<feature type="chain" id="PRO_5018614832" description="trypsin" evidence="7">
    <location>
        <begin position="23"/>
        <end position="296"/>
    </location>
</feature>
<dbReference type="FunCoup" id="A0A3Q1JNQ1">
    <property type="interactions" value="6"/>
</dbReference>
<dbReference type="CDD" id="cd00190">
    <property type="entry name" value="Tryp_SPc"/>
    <property type="match status" value="1"/>
</dbReference>
<keyword evidence="10" id="KW-1185">Reference proteome</keyword>
<dbReference type="InParanoid" id="A0A3Q1JNQ1"/>
<dbReference type="SUPFAM" id="SSF50494">
    <property type="entry name" value="Trypsin-like serine proteases"/>
    <property type="match status" value="1"/>
</dbReference>
<dbReference type="Pfam" id="PF00089">
    <property type="entry name" value="Trypsin"/>
    <property type="match status" value="1"/>
</dbReference>
<dbReference type="Ensembl" id="ENSATET00000035387.3">
    <property type="protein sequence ID" value="ENSATEP00000034880.1"/>
    <property type="gene ID" value="ENSATEG00000023970.3"/>
</dbReference>
<dbReference type="STRING" id="64144.ENSATEP00000034880"/>
<dbReference type="PRINTS" id="PR00722">
    <property type="entry name" value="CHYMOTRYPSIN"/>
</dbReference>
<evidence type="ECO:0000259" key="8">
    <source>
        <dbReference type="PROSITE" id="PS50240"/>
    </source>
</evidence>
<dbReference type="InterPro" id="IPR009003">
    <property type="entry name" value="Peptidase_S1_PA"/>
</dbReference>
<organism evidence="9 10">
    <name type="scientific">Anabas testudineus</name>
    <name type="common">Climbing perch</name>
    <name type="synonym">Anthias testudineus</name>
    <dbReference type="NCBI Taxonomy" id="64144"/>
    <lineage>
        <taxon>Eukaryota</taxon>
        <taxon>Metazoa</taxon>
        <taxon>Chordata</taxon>
        <taxon>Craniata</taxon>
        <taxon>Vertebrata</taxon>
        <taxon>Euteleostomi</taxon>
        <taxon>Actinopterygii</taxon>
        <taxon>Neopterygii</taxon>
        <taxon>Teleostei</taxon>
        <taxon>Neoteleostei</taxon>
        <taxon>Acanthomorphata</taxon>
        <taxon>Anabantaria</taxon>
        <taxon>Anabantiformes</taxon>
        <taxon>Anabantoidei</taxon>
        <taxon>Anabantidae</taxon>
        <taxon>Anabas</taxon>
    </lineage>
</organism>
<feature type="domain" description="Peptidase S1" evidence="8">
    <location>
        <begin position="25"/>
        <end position="242"/>
    </location>
</feature>
<evidence type="ECO:0000256" key="3">
    <source>
        <dbReference type="ARBA" id="ARBA00023145"/>
    </source>
</evidence>
<dbReference type="GO" id="GO:0005576">
    <property type="term" value="C:extracellular region"/>
    <property type="evidence" value="ECO:0007669"/>
    <property type="project" value="UniProtKB-SubCell"/>
</dbReference>
<dbReference type="OrthoDB" id="5565075at2759"/>
<feature type="signal peptide" evidence="7">
    <location>
        <begin position="1"/>
        <end position="22"/>
    </location>
</feature>
<dbReference type="SMART" id="SM00020">
    <property type="entry name" value="Tryp_SPc"/>
    <property type="match status" value="1"/>
</dbReference>
<dbReference type="PANTHER" id="PTHR24271:SF81">
    <property type="entry name" value="GRANZYME B"/>
    <property type="match status" value="1"/>
</dbReference>
<comment type="subcellular location">
    <subcellularLocation>
        <location evidence="1">Secreted</location>
        <location evidence="1">Extracellular space</location>
    </subcellularLocation>
</comment>
<proteinExistence type="predicted"/>
<evidence type="ECO:0000256" key="7">
    <source>
        <dbReference type="SAM" id="SignalP"/>
    </source>
</evidence>
<dbReference type="InterPro" id="IPR001254">
    <property type="entry name" value="Trypsin_dom"/>
</dbReference>
<keyword evidence="2 7" id="KW-0732">Signal</keyword>
<keyword evidence="4" id="KW-1015">Disulfide bond</keyword>